<dbReference type="Pfam" id="PF07716">
    <property type="entry name" value="bZIP_2"/>
    <property type="match status" value="1"/>
</dbReference>
<proteinExistence type="predicted"/>
<dbReference type="InterPro" id="IPR046347">
    <property type="entry name" value="bZIP_sf"/>
</dbReference>
<evidence type="ECO:0000313" key="3">
    <source>
        <dbReference type="EMBL" id="VDM37066.1"/>
    </source>
</evidence>
<dbReference type="Gene3D" id="1.20.5.170">
    <property type="match status" value="1"/>
</dbReference>
<dbReference type="EMBL" id="UYWX01025112">
    <property type="protein sequence ID" value="VDM37066.1"/>
    <property type="molecule type" value="Genomic_DNA"/>
</dbReference>
<evidence type="ECO:0000313" key="5">
    <source>
        <dbReference type="WBParaSite" id="TTAC_0001158601-mRNA-1"/>
    </source>
</evidence>
<reference evidence="5" key="1">
    <citation type="submission" date="2017-02" db="UniProtKB">
        <authorList>
            <consortium name="WormBaseParasite"/>
        </authorList>
    </citation>
    <scope>IDENTIFICATION</scope>
</reference>
<name>A0A0R3XDF9_HYDTA</name>
<dbReference type="PROSITE" id="PS50217">
    <property type="entry name" value="BZIP"/>
    <property type="match status" value="1"/>
</dbReference>
<dbReference type="PANTHER" id="PTHR23334">
    <property type="entry name" value="CCAAT/ENHANCER BINDING PROTEIN"/>
    <property type="match status" value="1"/>
</dbReference>
<dbReference type="PANTHER" id="PTHR23334:SF72">
    <property type="entry name" value="PROTEIN MABIKI"/>
    <property type="match status" value="1"/>
</dbReference>
<evidence type="ECO:0000313" key="4">
    <source>
        <dbReference type="Proteomes" id="UP000274429"/>
    </source>
</evidence>
<dbReference type="WBParaSite" id="TTAC_0001158601-mRNA-1">
    <property type="protein sequence ID" value="TTAC_0001158601-mRNA-1"/>
    <property type="gene ID" value="TTAC_0001158601"/>
</dbReference>
<accession>A0A0R3XDF9</accession>
<keyword evidence="1" id="KW-0175">Coiled coil</keyword>
<dbReference type="SMART" id="SM00338">
    <property type="entry name" value="BRLZ"/>
    <property type="match status" value="1"/>
</dbReference>
<evidence type="ECO:0000256" key="1">
    <source>
        <dbReference type="SAM" id="Coils"/>
    </source>
</evidence>
<keyword evidence="4" id="KW-1185">Reference proteome</keyword>
<dbReference type="GO" id="GO:0006351">
    <property type="term" value="P:DNA-templated transcription"/>
    <property type="evidence" value="ECO:0007669"/>
    <property type="project" value="InterPro"/>
</dbReference>
<dbReference type="STRING" id="6205.A0A0R3XDF9"/>
<dbReference type="SUPFAM" id="SSF57959">
    <property type="entry name" value="Leucine zipper domain"/>
    <property type="match status" value="1"/>
</dbReference>
<evidence type="ECO:0000259" key="2">
    <source>
        <dbReference type="PROSITE" id="PS50217"/>
    </source>
</evidence>
<dbReference type="GO" id="GO:0000978">
    <property type="term" value="F:RNA polymerase II cis-regulatory region sequence-specific DNA binding"/>
    <property type="evidence" value="ECO:0007669"/>
    <property type="project" value="TreeGrafter"/>
</dbReference>
<dbReference type="Proteomes" id="UP000274429">
    <property type="component" value="Unassembled WGS sequence"/>
</dbReference>
<sequence>MHSYQCEKYNYSFWLHGDDECAESRSLNADMPPYQMNCGHAEASAIETLSSIYYDSHSSLTRDNASIPTAMSEPPENMCCGSTSSADDFDFDQSYRRLVQNANSLRGCAYLQSCQHTSSKQLTNQQQKPNVLSSAKAQEVAHGTNLRKATDRDFEMERELRRLRNNEASRRSRREKKRRFLEIERRVEEMKASNKRLSEFVLELDSIIEEAKAMLLAVRAPGESCLSSPGGDINN</sequence>
<dbReference type="OrthoDB" id="6272927at2759"/>
<protein>
    <submittedName>
        <fullName evidence="5">BZIP domain-containing protein</fullName>
    </submittedName>
</protein>
<dbReference type="InterPro" id="IPR004827">
    <property type="entry name" value="bZIP"/>
</dbReference>
<dbReference type="AlphaFoldDB" id="A0A0R3XDF9"/>
<feature type="coiled-coil region" evidence="1">
    <location>
        <begin position="146"/>
        <end position="193"/>
    </location>
</feature>
<feature type="domain" description="BZIP" evidence="2">
    <location>
        <begin position="155"/>
        <end position="218"/>
    </location>
</feature>
<organism evidence="5">
    <name type="scientific">Hydatigena taeniaeformis</name>
    <name type="common">Feline tapeworm</name>
    <name type="synonym">Taenia taeniaeformis</name>
    <dbReference type="NCBI Taxonomy" id="6205"/>
    <lineage>
        <taxon>Eukaryota</taxon>
        <taxon>Metazoa</taxon>
        <taxon>Spiralia</taxon>
        <taxon>Lophotrochozoa</taxon>
        <taxon>Platyhelminthes</taxon>
        <taxon>Cestoda</taxon>
        <taxon>Eucestoda</taxon>
        <taxon>Cyclophyllidea</taxon>
        <taxon>Taeniidae</taxon>
        <taxon>Hydatigera</taxon>
    </lineage>
</organism>
<gene>
    <name evidence="3" type="ORF">TTAC_LOCUS11569</name>
</gene>
<reference evidence="3 4" key="2">
    <citation type="submission" date="2018-11" db="EMBL/GenBank/DDBJ databases">
        <authorList>
            <consortium name="Pathogen Informatics"/>
        </authorList>
    </citation>
    <scope>NUCLEOTIDE SEQUENCE [LARGE SCALE GENOMIC DNA]</scope>
</reference>
<dbReference type="GO" id="GO:0000981">
    <property type="term" value="F:DNA-binding transcription factor activity, RNA polymerase II-specific"/>
    <property type="evidence" value="ECO:0007669"/>
    <property type="project" value="TreeGrafter"/>
</dbReference>
<dbReference type="InterPro" id="IPR031106">
    <property type="entry name" value="C/EBP"/>
</dbReference>